<feature type="compositionally biased region" description="Low complexity" evidence="1">
    <location>
        <begin position="77"/>
        <end position="97"/>
    </location>
</feature>
<dbReference type="STRING" id="102285.A0A0R3TVJ9"/>
<sequence length="149" mass="16378">LIAINGVSVIGMAHNSVVQLLMAAAPTINNPITLTLRGQRPALYRSLNDSSTDQTESIRTSSPTNHQQSFRRSFSENSSIHTRFSTSSSSEPNSPIRRPLNLNGDQSARSSIFKVKLHRRPNETFGFSMNRSLSPDRGCHIALDADNLS</sequence>
<accession>A0A0R3TVJ9</accession>
<name>A0A0R3TVJ9_RODNA</name>
<dbReference type="SUPFAM" id="SSF50156">
    <property type="entry name" value="PDZ domain-like"/>
    <property type="match status" value="1"/>
</dbReference>
<dbReference type="WBParaSite" id="HNAJ_0001185101-mRNA-1">
    <property type="protein sequence ID" value="HNAJ_0001185101-mRNA-1"/>
    <property type="gene ID" value="HNAJ_0001185101"/>
</dbReference>
<evidence type="ECO:0000256" key="1">
    <source>
        <dbReference type="SAM" id="MobiDB-lite"/>
    </source>
</evidence>
<dbReference type="InterPro" id="IPR036034">
    <property type="entry name" value="PDZ_sf"/>
</dbReference>
<feature type="region of interest" description="Disordered" evidence="1">
    <location>
        <begin position="47"/>
        <end position="107"/>
    </location>
</feature>
<protein>
    <submittedName>
        <fullName evidence="2">PDZ domain-containing protein</fullName>
    </submittedName>
</protein>
<dbReference type="AlphaFoldDB" id="A0A0R3TVJ9"/>
<proteinExistence type="predicted"/>
<evidence type="ECO:0000313" key="2">
    <source>
        <dbReference type="WBParaSite" id="HNAJ_0001185101-mRNA-1"/>
    </source>
</evidence>
<reference evidence="2" key="1">
    <citation type="submission" date="2017-02" db="UniProtKB">
        <authorList>
            <consortium name="WormBaseParasite"/>
        </authorList>
    </citation>
    <scope>IDENTIFICATION</scope>
</reference>
<organism evidence="2">
    <name type="scientific">Rodentolepis nana</name>
    <name type="common">Dwarf tapeworm</name>
    <name type="synonym">Hymenolepis nana</name>
    <dbReference type="NCBI Taxonomy" id="102285"/>
    <lineage>
        <taxon>Eukaryota</taxon>
        <taxon>Metazoa</taxon>
        <taxon>Spiralia</taxon>
        <taxon>Lophotrochozoa</taxon>
        <taxon>Platyhelminthes</taxon>
        <taxon>Cestoda</taxon>
        <taxon>Eucestoda</taxon>
        <taxon>Cyclophyllidea</taxon>
        <taxon>Hymenolepididae</taxon>
        <taxon>Rodentolepis</taxon>
    </lineage>
</organism>
<feature type="compositionally biased region" description="Polar residues" evidence="1">
    <location>
        <begin position="47"/>
        <end position="76"/>
    </location>
</feature>